<dbReference type="Pfam" id="PF08305">
    <property type="entry name" value="NPCBM"/>
    <property type="match status" value="1"/>
</dbReference>
<keyword evidence="2" id="KW-1133">Transmembrane helix</keyword>
<gene>
    <name evidence="4" type="ORF">ACFPZN_03210</name>
</gene>
<keyword evidence="2" id="KW-0812">Transmembrane</keyword>
<evidence type="ECO:0000259" key="3">
    <source>
        <dbReference type="Pfam" id="PF08305"/>
    </source>
</evidence>
<evidence type="ECO:0000313" key="4">
    <source>
        <dbReference type="EMBL" id="MFC5744620.1"/>
    </source>
</evidence>
<dbReference type="Gene3D" id="2.60.120.1060">
    <property type="entry name" value="NPCBM/NEW2 domain"/>
    <property type="match status" value="1"/>
</dbReference>
<dbReference type="InterPro" id="IPR013222">
    <property type="entry name" value="Glyco_hyd_98_carb-bd"/>
</dbReference>
<feature type="compositionally biased region" description="Low complexity" evidence="1">
    <location>
        <begin position="82"/>
        <end position="92"/>
    </location>
</feature>
<feature type="domain" description="Glycosyl hydrolase family 98 putative carbohydrate-binding module" evidence="3">
    <location>
        <begin position="106"/>
        <end position="203"/>
    </location>
</feature>
<feature type="region of interest" description="Disordered" evidence="1">
    <location>
        <begin position="54"/>
        <end position="93"/>
    </location>
</feature>
<accession>A0ABW0ZUZ4</accession>
<dbReference type="InterPro" id="IPR038637">
    <property type="entry name" value="NPCBM_sf"/>
</dbReference>
<evidence type="ECO:0000313" key="5">
    <source>
        <dbReference type="Proteomes" id="UP001596074"/>
    </source>
</evidence>
<feature type="transmembrane region" description="Helical" evidence="2">
    <location>
        <begin position="23"/>
        <end position="43"/>
    </location>
</feature>
<keyword evidence="5" id="KW-1185">Reference proteome</keyword>
<evidence type="ECO:0000256" key="2">
    <source>
        <dbReference type="SAM" id="Phobius"/>
    </source>
</evidence>
<protein>
    <submittedName>
        <fullName evidence="4">NPCBM/NEW2 domain-containing protein</fullName>
    </submittedName>
</protein>
<feature type="compositionally biased region" description="Pro residues" evidence="1">
    <location>
        <begin position="60"/>
        <end position="81"/>
    </location>
</feature>
<evidence type="ECO:0000256" key="1">
    <source>
        <dbReference type="SAM" id="MobiDB-lite"/>
    </source>
</evidence>
<dbReference type="EMBL" id="JBHSON010000003">
    <property type="protein sequence ID" value="MFC5744620.1"/>
    <property type="molecule type" value="Genomic_DNA"/>
</dbReference>
<dbReference type="SUPFAM" id="SSF49785">
    <property type="entry name" value="Galactose-binding domain-like"/>
    <property type="match status" value="1"/>
</dbReference>
<dbReference type="InterPro" id="IPR008979">
    <property type="entry name" value="Galactose-bd-like_sf"/>
</dbReference>
<sequence length="240" mass="25964">MVSFDKDEQGSASRRDRRRRRRIDLMLVLTALAVLVTLGAWLFPRDKGPVWLLGRDPATPATPAPATPATPATPPSVPPPTATATPSPTPVADWLVDMEPVDDSSDVDPEPVTMGGVDYPRSLRHECSLFCNDDGKGVEVYYLGGRYKKFEAMIGVNDRAEEEQVGLFQVTLDGRHQPGTKVSTGHPKKISIDVTGVLRLRLEAFRPGTTDDPAMAGARAAGGRSNLLPDLAWGDPRVSQ</sequence>
<comment type="caution">
    <text evidence="4">The sequence shown here is derived from an EMBL/GenBank/DDBJ whole genome shotgun (WGS) entry which is preliminary data.</text>
</comment>
<name>A0ABW0ZUZ4_9ACTN</name>
<organism evidence="4 5">
    <name type="scientific">Actinomadura rugatobispora</name>
    <dbReference type="NCBI Taxonomy" id="1994"/>
    <lineage>
        <taxon>Bacteria</taxon>
        <taxon>Bacillati</taxon>
        <taxon>Actinomycetota</taxon>
        <taxon>Actinomycetes</taxon>
        <taxon>Streptosporangiales</taxon>
        <taxon>Thermomonosporaceae</taxon>
        <taxon>Actinomadura</taxon>
    </lineage>
</organism>
<dbReference type="Proteomes" id="UP001596074">
    <property type="component" value="Unassembled WGS sequence"/>
</dbReference>
<dbReference type="RefSeq" id="WP_378279939.1">
    <property type="nucleotide sequence ID" value="NZ_JBHSON010000003.1"/>
</dbReference>
<keyword evidence="2" id="KW-0472">Membrane</keyword>
<proteinExistence type="predicted"/>
<reference evidence="5" key="1">
    <citation type="journal article" date="2019" name="Int. J. Syst. Evol. Microbiol.">
        <title>The Global Catalogue of Microorganisms (GCM) 10K type strain sequencing project: providing services to taxonomists for standard genome sequencing and annotation.</title>
        <authorList>
            <consortium name="The Broad Institute Genomics Platform"/>
            <consortium name="The Broad Institute Genome Sequencing Center for Infectious Disease"/>
            <person name="Wu L."/>
            <person name="Ma J."/>
        </authorList>
    </citation>
    <scope>NUCLEOTIDE SEQUENCE [LARGE SCALE GENOMIC DNA]</scope>
    <source>
        <strain evidence="5">KCTC 42087</strain>
    </source>
</reference>